<gene>
    <name evidence="1" type="ORF">OSTQU699_LOCUS3233</name>
</gene>
<protein>
    <submittedName>
        <fullName evidence="1">Uncharacterized protein</fullName>
    </submittedName>
</protein>
<evidence type="ECO:0000313" key="2">
    <source>
        <dbReference type="Proteomes" id="UP000708148"/>
    </source>
</evidence>
<keyword evidence="2" id="KW-1185">Reference proteome</keyword>
<comment type="caution">
    <text evidence="1">The sequence shown here is derived from an EMBL/GenBank/DDBJ whole genome shotgun (WGS) entry which is preliminary data.</text>
</comment>
<evidence type="ECO:0000313" key="1">
    <source>
        <dbReference type="EMBL" id="CAD7697872.1"/>
    </source>
</evidence>
<dbReference type="Proteomes" id="UP000708148">
    <property type="component" value="Unassembled WGS sequence"/>
</dbReference>
<proteinExistence type="predicted"/>
<accession>A0A8S1IVJ8</accession>
<reference evidence="1" key="1">
    <citation type="submission" date="2020-12" db="EMBL/GenBank/DDBJ databases">
        <authorList>
            <person name="Iha C."/>
        </authorList>
    </citation>
    <scope>NUCLEOTIDE SEQUENCE</scope>
</reference>
<organism evidence="1 2">
    <name type="scientific">Ostreobium quekettii</name>
    <dbReference type="NCBI Taxonomy" id="121088"/>
    <lineage>
        <taxon>Eukaryota</taxon>
        <taxon>Viridiplantae</taxon>
        <taxon>Chlorophyta</taxon>
        <taxon>core chlorophytes</taxon>
        <taxon>Ulvophyceae</taxon>
        <taxon>TCBD clade</taxon>
        <taxon>Bryopsidales</taxon>
        <taxon>Ostreobineae</taxon>
        <taxon>Ostreobiaceae</taxon>
        <taxon>Ostreobium</taxon>
    </lineage>
</organism>
<dbReference type="AlphaFoldDB" id="A0A8S1IVJ8"/>
<dbReference type="EMBL" id="CAJHUC010000723">
    <property type="protein sequence ID" value="CAD7697872.1"/>
    <property type="molecule type" value="Genomic_DNA"/>
</dbReference>
<name>A0A8S1IVJ8_9CHLO</name>
<sequence>MHMISINPTSKTRSESKICFQTADFLDSPVLHLFRLVSNQISRRVLATLQLSGPNISAFGPLFTIHCLLSLQRHWRCNATTTNCRSSTAVCQKSCITCVRNSVPNVGTGLCRAGRNLEPHFAFLQYKSPPMFEANVIPL</sequence>